<feature type="chain" id="PRO_5032519743" description="Nucleotide-diphospho-sugar transferase domain-containing protein" evidence="2">
    <location>
        <begin position="20"/>
        <end position="968"/>
    </location>
</feature>
<evidence type="ECO:0000313" key="3">
    <source>
        <dbReference type="EMBL" id="KAG2441347.1"/>
    </source>
</evidence>
<keyword evidence="2" id="KW-0732">Signal</keyword>
<feature type="signal peptide" evidence="2">
    <location>
        <begin position="1"/>
        <end position="19"/>
    </location>
</feature>
<feature type="compositionally biased region" description="Low complexity" evidence="1">
    <location>
        <begin position="946"/>
        <end position="958"/>
    </location>
</feature>
<evidence type="ECO:0000256" key="1">
    <source>
        <dbReference type="SAM" id="MobiDB-lite"/>
    </source>
</evidence>
<dbReference type="EMBL" id="JAEHOD010000035">
    <property type="protein sequence ID" value="KAG2441347.1"/>
    <property type="molecule type" value="Genomic_DNA"/>
</dbReference>
<evidence type="ECO:0008006" key="5">
    <source>
        <dbReference type="Google" id="ProtNLM"/>
    </source>
</evidence>
<reference evidence="3" key="1">
    <citation type="journal article" date="2020" name="bioRxiv">
        <title>Comparative genomics of Chlamydomonas.</title>
        <authorList>
            <person name="Craig R.J."/>
            <person name="Hasan A.R."/>
            <person name="Ness R.W."/>
            <person name="Keightley P.D."/>
        </authorList>
    </citation>
    <scope>NUCLEOTIDE SEQUENCE</scope>
    <source>
        <strain evidence="3">CCAP 11/173</strain>
    </source>
</reference>
<protein>
    <recommendedName>
        <fullName evidence="5">Nucleotide-diphospho-sugar transferase domain-containing protein</fullName>
    </recommendedName>
</protein>
<accession>A0A835TCW1</accession>
<sequence>MIVLVILAVALTCAKPGLALLPCERSGLCSIGKTAPYVGNVDSSAGLRAALEARSFKREVILMSTDSEQLLPVRQAVHNLLRLGLEHVLLMSASGPDCVRVAGAVPSAGCVWLDFELPVFGADSAAVPTAAPMWHNRYRLAARAVRLRYNTFIVDTDAIFFDDPYVYFKSPPFADFTIINQAEVLYNQDDYVSEVRPNGGVLYIQNAAPDGPAAWLLAEVTDRLLRWIEDGFNTTRHTHDVLTWCNYMDQDGLRDAISSVMMGTMFFASAMRDCRVPEWVQQHGPEYDAINYAIIYRMGEGPGEAFMKTEHVQLPPVMRPAAGGESQVMIRHFAMSQPAYTPWNASYGPYLYPASRGVLSRQWLSQLKEDCGCDLWPDPEDPSPAVVAAARATPPERYLLAPPFLLGNWFSRGRFGFWNRALSPAGPQQVVGHLHYIPDTDTIVSKTVARMAAGQFDWLLAAATPASGPGFGGGGSNLYLLMRGSRTTSMAPSLANSYAAAGGALGGGGGSCGGGGGALQAGSPHLVAYHPQLLADLAAAGSWRDYSALLVALATAAEAMGRVPVWPDMPCSASWVADRGPQHASSLPLDIRTEWVPYGRRRSRLMCCWHMLLHEACVAGGRGMLALEFAHWMAGARLQYPVEPGAHNTVATLAPETPDAGADRKDATRGSSSSTAADAAKGIRPVPLPSGSSASAAAAVSRELSWWGQQAAAAAAGEGAEAAATMAAAALEAEEVGPGVGTEARALVGASSGGGGGEIRAPRRKRFQVYSVAREEVVLAWGIRATFAHRVLYLRYPINVTFAPGSDASWALGNTLNECRATNPLAIQESLANKPFDNTTATDLWVDFVPAAIGGAGGGSIRRSAAIPGYNVPDHHVEPAASGSSSGAEDGRSGSSGSGADGSSSSSSSSSSGADGGGGGSVNGDSSPAANGNSKDMRIAHGEKVPQQQQQQQPLMPLLERRRRRYHR</sequence>
<dbReference type="Proteomes" id="UP000613740">
    <property type="component" value="Unassembled WGS sequence"/>
</dbReference>
<evidence type="ECO:0000256" key="2">
    <source>
        <dbReference type="SAM" id="SignalP"/>
    </source>
</evidence>
<dbReference type="AlphaFoldDB" id="A0A835TCW1"/>
<feature type="compositionally biased region" description="Low complexity" evidence="1">
    <location>
        <begin position="901"/>
        <end position="913"/>
    </location>
</feature>
<feature type="region of interest" description="Disordered" evidence="1">
    <location>
        <begin position="870"/>
        <end position="968"/>
    </location>
</feature>
<feature type="region of interest" description="Disordered" evidence="1">
    <location>
        <begin position="652"/>
        <end position="690"/>
    </location>
</feature>
<dbReference type="OrthoDB" id="540503at2759"/>
<comment type="caution">
    <text evidence="3">The sequence shown here is derived from an EMBL/GenBank/DDBJ whole genome shotgun (WGS) entry which is preliminary data.</text>
</comment>
<organism evidence="3 4">
    <name type="scientific">Chlamydomonas schloesseri</name>
    <dbReference type="NCBI Taxonomy" id="2026947"/>
    <lineage>
        <taxon>Eukaryota</taxon>
        <taxon>Viridiplantae</taxon>
        <taxon>Chlorophyta</taxon>
        <taxon>core chlorophytes</taxon>
        <taxon>Chlorophyceae</taxon>
        <taxon>CS clade</taxon>
        <taxon>Chlamydomonadales</taxon>
        <taxon>Chlamydomonadaceae</taxon>
        <taxon>Chlamydomonas</taxon>
    </lineage>
</organism>
<feature type="compositionally biased region" description="Basic and acidic residues" evidence="1">
    <location>
        <begin position="935"/>
        <end position="944"/>
    </location>
</feature>
<keyword evidence="4" id="KW-1185">Reference proteome</keyword>
<evidence type="ECO:0000313" key="4">
    <source>
        <dbReference type="Proteomes" id="UP000613740"/>
    </source>
</evidence>
<proteinExistence type="predicted"/>
<name>A0A835TCW1_9CHLO</name>
<gene>
    <name evidence="3" type="ORF">HYH02_009940</name>
</gene>